<organism evidence="2 3">
    <name type="scientific">Dyadobacter flavalbus</name>
    <dbReference type="NCBI Taxonomy" id="2579942"/>
    <lineage>
        <taxon>Bacteria</taxon>
        <taxon>Pseudomonadati</taxon>
        <taxon>Bacteroidota</taxon>
        <taxon>Cytophagia</taxon>
        <taxon>Cytophagales</taxon>
        <taxon>Spirosomataceae</taxon>
        <taxon>Dyadobacter</taxon>
    </lineage>
</organism>
<dbReference type="PANTHER" id="PTHR46889">
    <property type="entry name" value="TRANSPOSASE INSF FOR INSERTION SEQUENCE IS3B-RELATED"/>
    <property type="match status" value="1"/>
</dbReference>
<sequence>MTVEKFKDKVRISRLLAWCSEHKSSWYYRRSANRPGRKPSTHTMTVTGGMVANQKVIVAIRKILNEEFVCYGYQKTTSELRDAGFIINPKKTYRLMAEEKLLLNKKVIQTTGKREFVKARKVKAKHPMQYLAMDIKYVYIHGEKRNVFLLTVIDICTRKVLGHVLKPSIKKHDVVLLLDGVLQEYQVKGIRLRNDNGSQFIAHLVREYLKENDVVQEFTHVATPEENGHIEALHSILEREVIRRYWFDTYHYAKWKIADYYQFYNSKRRHGSIKMMSPEKYWQFYFSDYLPNAKPAESGMIVKGSDAGGTCEALDNHGAKASFALVNKRQSLLN</sequence>
<keyword evidence="3" id="KW-1185">Reference proteome</keyword>
<evidence type="ECO:0000259" key="1">
    <source>
        <dbReference type="PROSITE" id="PS50994"/>
    </source>
</evidence>
<proteinExistence type="predicted"/>
<name>A0A5M8QX48_9BACT</name>
<dbReference type="PROSITE" id="PS50994">
    <property type="entry name" value="INTEGRASE"/>
    <property type="match status" value="1"/>
</dbReference>
<evidence type="ECO:0000313" key="3">
    <source>
        <dbReference type="Proteomes" id="UP000323994"/>
    </source>
</evidence>
<feature type="domain" description="Integrase catalytic" evidence="1">
    <location>
        <begin position="123"/>
        <end position="286"/>
    </location>
</feature>
<dbReference type="Pfam" id="PF13276">
    <property type="entry name" value="HTH_21"/>
    <property type="match status" value="1"/>
</dbReference>
<evidence type="ECO:0000313" key="2">
    <source>
        <dbReference type="EMBL" id="KAA6440895.1"/>
    </source>
</evidence>
<dbReference type="GO" id="GO:0015074">
    <property type="term" value="P:DNA integration"/>
    <property type="evidence" value="ECO:0007669"/>
    <property type="project" value="InterPro"/>
</dbReference>
<comment type="caution">
    <text evidence="2">The sequence shown here is derived from an EMBL/GenBank/DDBJ whole genome shotgun (WGS) entry which is preliminary data.</text>
</comment>
<dbReference type="EMBL" id="VBSN01000026">
    <property type="protein sequence ID" value="KAA6440895.1"/>
    <property type="molecule type" value="Genomic_DNA"/>
</dbReference>
<dbReference type="InterPro" id="IPR001584">
    <property type="entry name" value="Integrase_cat-core"/>
</dbReference>
<dbReference type="AlphaFoldDB" id="A0A5M8QX48"/>
<dbReference type="InterPro" id="IPR036397">
    <property type="entry name" value="RNaseH_sf"/>
</dbReference>
<dbReference type="InterPro" id="IPR025948">
    <property type="entry name" value="HTH-like_dom"/>
</dbReference>
<dbReference type="OrthoDB" id="9815231at2"/>
<dbReference type="Pfam" id="PF13333">
    <property type="entry name" value="rve_2"/>
    <property type="match status" value="1"/>
</dbReference>
<accession>A0A5M8QX48</accession>
<gene>
    <name evidence="2" type="ORF">FEM33_05055</name>
</gene>
<protein>
    <submittedName>
        <fullName evidence="2">IS3 family transposase</fullName>
    </submittedName>
</protein>
<dbReference type="SUPFAM" id="SSF53098">
    <property type="entry name" value="Ribonuclease H-like"/>
    <property type="match status" value="1"/>
</dbReference>
<dbReference type="InterPro" id="IPR050900">
    <property type="entry name" value="Transposase_IS3/IS150/IS904"/>
</dbReference>
<dbReference type="PANTHER" id="PTHR46889:SF4">
    <property type="entry name" value="TRANSPOSASE INSO FOR INSERTION SEQUENCE ELEMENT IS911B-RELATED"/>
    <property type="match status" value="1"/>
</dbReference>
<dbReference type="GO" id="GO:0003676">
    <property type="term" value="F:nucleic acid binding"/>
    <property type="evidence" value="ECO:0007669"/>
    <property type="project" value="InterPro"/>
</dbReference>
<dbReference type="Pfam" id="PF00665">
    <property type="entry name" value="rve"/>
    <property type="match status" value="1"/>
</dbReference>
<reference evidence="2 3" key="1">
    <citation type="submission" date="2019-05" db="EMBL/GenBank/DDBJ databases">
        <authorList>
            <person name="Qu J.-H."/>
        </authorList>
    </citation>
    <scope>NUCLEOTIDE SEQUENCE [LARGE SCALE GENOMIC DNA]</scope>
    <source>
        <strain evidence="2 3">NS28</strain>
    </source>
</reference>
<dbReference type="InterPro" id="IPR012337">
    <property type="entry name" value="RNaseH-like_sf"/>
</dbReference>
<dbReference type="Proteomes" id="UP000323994">
    <property type="component" value="Unassembled WGS sequence"/>
</dbReference>
<dbReference type="NCBIfam" id="NF033516">
    <property type="entry name" value="transpos_IS3"/>
    <property type="match status" value="1"/>
</dbReference>
<dbReference type="RefSeq" id="WP_139011012.1">
    <property type="nucleotide sequence ID" value="NZ_VBSN01000026.1"/>
</dbReference>
<dbReference type="InterPro" id="IPR048020">
    <property type="entry name" value="Transpos_IS3"/>
</dbReference>
<dbReference type="Gene3D" id="3.30.420.10">
    <property type="entry name" value="Ribonuclease H-like superfamily/Ribonuclease H"/>
    <property type="match status" value="1"/>
</dbReference>